<dbReference type="Pfam" id="PF00082">
    <property type="entry name" value="Peptidase_S8"/>
    <property type="match status" value="1"/>
</dbReference>
<feature type="chain" id="PRO_5016358159" description="Peptidase S8/S53 domain-containing protein" evidence="8">
    <location>
        <begin position="47"/>
        <end position="1144"/>
    </location>
</feature>
<keyword evidence="8" id="KW-0732">Signal</keyword>
<dbReference type="InterPro" id="IPR023828">
    <property type="entry name" value="Peptidase_S8_Ser-AS"/>
</dbReference>
<feature type="active site" description="Charge relay system" evidence="5 6">
    <location>
        <position position="291"/>
    </location>
</feature>
<dbReference type="GO" id="GO:0004252">
    <property type="term" value="F:serine-type endopeptidase activity"/>
    <property type="evidence" value="ECO:0007669"/>
    <property type="project" value="UniProtKB-UniRule"/>
</dbReference>
<dbReference type="InterPro" id="IPR000209">
    <property type="entry name" value="Peptidase_S8/S53_dom"/>
</dbReference>
<evidence type="ECO:0000256" key="4">
    <source>
        <dbReference type="ARBA" id="ARBA00022825"/>
    </source>
</evidence>
<dbReference type="EMBL" id="CP030073">
    <property type="protein sequence ID" value="AWW41585.1"/>
    <property type="molecule type" value="Genomic_DNA"/>
</dbReference>
<keyword evidence="11" id="KW-1185">Reference proteome</keyword>
<dbReference type="PRINTS" id="PR00723">
    <property type="entry name" value="SUBTILISIN"/>
</dbReference>
<keyword evidence="3 6" id="KW-0378">Hydrolase</keyword>
<dbReference type="PANTHER" id="PTHR43399:SF4">
    <property type="entry name" value="CELL WALL-ASSOCIATED PROTEASE"/>
    <property type="match status" value="1"/>
</dbReference>
<comment type="similarity">
    <text evidence="1 6">Belongs to the peptidase S8 family.</text>
</comment>
<reference evidence="10 11" key="1">
    <citation type="journal article" date="2019" name="Int. J. Syst. Evol. Microbiol.">
        <title>Streptomyces cadmiisoli sp. nov., a novel actinomycete isolated from cadmium-contaminated soil.</title>
        <authorList>
            <person name="Li K."/>
            <person name="Tang X."/>
            <person name="Zhao J."/>
            <person name="Guo Y."/>
            <person name="Tang Y."/>
            <person name="Gao J."/>
        </authorList>
    </citation>
    <scope>NUCLEOTIDE SEQUENCE [LARGE SCALE GENOMIC DNA]</scope>
    <source>
        <strain evidence="10 11">ZFG47</strain>
    </source>
</reference>
<dbReference type="AlphaFoldDB" id="A0A2Z4J8W8"/>
<evidence type="ECO:0000313" key="11">
    <source>
        <dbReference type="Proteomes" id="UP000249616"/>
    </source>
</evidence>
<evidence type="ECO:0000256" key="6">
    <source>
        <dbReference type="PROSITE-ProRule" id="PRU01240"/>
    </source>
</evidence>
<dbReference type="SUPFAM" id="SSF52743">
    <property type="entry name" value="Subtilisin-like"/>
    <property type="match status" value="1"/>
</dbReference>
<feature type="region of interest" description="Disordered" evidence="7">
    <location>
        <begin position="1"/>
        <end position="21"/>
    </location>
</feature>
<organism evidence="10 11">
    <name type="scientific">Streptomyces cadmiisoli</name>
    <dbReference type="NCBI Taxonomy" id="2184053"/>
    <lineage>
        <taxon>Bacteria</taxon>
        <taxon>Bacillati</taxon>
        <taxon>Actinomycetota</taxon>
        <taxon>Actinomycetes</taxon>
        <taxon>Kitasatosporales</taxon>
        <taxon>Streptomycetaceae</taxon>
        <taxon>Streptomyces</taxon>
        <taxon>Streptomyces aurantiacus group</taxon>
    </lineage>
</organism>
<feature type="active site" description="Charge relay system" evidence="5 6">
    <location>
        <position position="259"/>
    </location>
</feature>
<name>A0A2Z4J8W8_9ACTN</name>
<protein>
    <recommendedName>
        <fullName evidence="9">Peptidase S8/S53 domain-containing protein</fullName>
    </recommendedName>
</protein>
<evidence type="ECO:0000256" key="3">
    <source>
        <dbReference type="ARBA" id="ARBA00022801"/>
    </source>
</evidence>
<proteinExistence type="inferred from homology"/>
<dbReference type="KEGG" id="scad:DN051_37060"/>
<evidence type="ECO:0000256" key="8">
    <source>
        <dbReference type="SAM" id="SignalP"/>
    </source>
</evidence>
<feature type="signal peptide" evidence="8">
    <location>
        <begin position="1"/>
        <end position="46"/>
    </location>
</feature>
<accession>A0A2Z4J8W8</accession>
<evidence type="ECO:0000259" key="9">
    <source>
        <dbReference type="Pfam" id="PF00082"/>
    </source>
</evidence>
<dbReference type="Proteomes" id="UP000249616">
    <property type="component" value="Chromosome"/>
</dbReference>
<sequence>MAPRCHSMRQMNNRRMPRVHRPRPQYVATAALVALLAGLTATPGVAQDSDRGSEQTASAARGETVGSSGVTRHQVTLITGDRVTLEKGPSGRQSVLVQPAEGREHITFIKRQDGRDWTVIPADALPLLAADRMDRALFNVSALVKEKYAGRSSLPLIVEYRGAADTAERRLATAGASKVRTIPGTSFAAVSEHRDDAAEFWNSIAPGEAGARSFGAGVQRVWLDGRAKAQLDRTVARIGAPQAWEMGYKGDGVKVAVLDTGYDPNHPDLKGLVSGAANFTTEENTDDVAGHGTHVTSIVAGSGAASGGKYKGVAPGADILSGKVCTADGNCTFSDIIEGLAWSAEQGAKVVNLSLGDEDTPETNAVEAMVETVTREHGVLVVAAAGNNGPGKVLSPASVQGALAVGASQINDELAAFSAIGPRVGDFGLKPDLVAPGVGVVAARAGGTTAEDGYVGMAGTSMATPHAAGAAAIVFQQHPDWTPEQVKRQLMHSATGGFERGAFFQGAGRVDVARAVAQQVTAEPTGLAFGQIRWTDSGRPPMDKTITYRNPSDEPVTLDLALNMSYHAGKPAPEGLFRLGADKITVPAHGSADVTLTAAPEATTVYAAFSGVVIASTSDKNVSVRTPVGMEVEQPSYDLRLDLKGRSGAAPGSSYLTVRPTAGGPVRTVELAGEGTAVLRIPRGTHTLRGFFFDPRADDPSRTERIVVGEPEVKMTSDRDLTIDARKAKPIVVSAPRSSARIMSAQVGTVDVGGDVLSLEVGEAAGSTQMKDVYAIPSQQRSDSEFRYVLSTVWGEPTAIAGAAKSPYMYHLTRPVRGGIPADPGYRPRQSELATVDSTFATTAPGSTANRTVSTLVGGAPWDAHVIRDFSVPAKRVDYFSVADGLRWQPAFDQLPDFGSPSDRFGQLFIGATRSYKANRTVEEHWNSGVQAIGHVPNMNNNFRDGDSMNVSLQFAANGNIDEVADSSTAWPQAELRRNGQVVSDHIYQMDLPADTVPADYRLTIALDRDPARSSVSTSVQGEWRFQSQTTKTRQALPLYAVRMSPELDEWNRTKAGRTFDIPALIERGTGAPESAIRTFTAEVSYDEGKTWHPAKVKGSGTERTVTVNHPHRPSGGSVSLRTYVKDAAGNSFKQTVIKAYLLK</sequence>
<keyword evidence="4 6" id="KW-0720">Serine protease</keyword>
<evidence type="ECO:0000313" key="10">
    <source>
        <dbReference type="EMBL" id="AWW41585.1"/>
    </source>
</evidence>
<evidence type="ECO:0000256" key="5">
    <source>
        <dbReference type="PIRSR" id="PIRSR615500-1"/>
    </source>
</evidence>
<dbReference type="Gene3D" id="3.40.50.200">
    <property type="entry name" value="Peptidase S8/S53 domain"/>
    <property type="match status" value="1"/>
</dbReference>
<evidence type="ECO:0000256" key="7">
    <source>
        <dbReference type="SAM" id="MobiDB-lite"/>
    </source>
</evidence>
<dbReference type="InterPro" id="IPR015500">
    <property type="entry name" value="Peptidase_S8_subtilisin-rel"/>
</dbReference>
<feature type="domain" description="Peptidase S8/S53" evidence="9">
    <location>
        <begin position="250"/>
        <end position="508"/>
    </location>
</feature>
<evidence type="ECO:0000256" key="1">
    <source>
        <dbReference type="ARBA" id="ARBA00011073"/>
    </source>
</evidence>
<dbReference type="GO" id="GO:0006508">
    <property type="term" value="P:proteolysis"/>
    <property type="evidence" value="ECO:0007669"/>
    <property type="project" value="UniProtKB-KW"/>
</dbReference>
<evidence type="ECO:0000256" key="2">
    <source>
        <dbReference type="ARBA" id="ARBA00022670"/>
    </source>
</evidence>
<dbReference type="PROSITE" id="PS00137">
    <property type="entry name" value="SUBTILASE_HIS"/>
    <property type="match status" value="1"/>
</dbReference>
<dbReference type="PANTHER" id="PTHR43399">
    <property type="entry name" value="SUBTILISIN-RELATED"/>
    <property type="match status" value="1"/>
</dbReference>
<feature type="region of interest" description="Disordered" evidence="7">
    <location>
        <begin position="43"/>
        <end position="73"/>
    </location>
</feature>
<dbReference type="InterPro" id="IPR051048">
    <property type="entry name" value="Peptidase_S8/S53_subtilisin"/>
</dbReference>
<feature type="active site" description="Charge relay system" evidence="5 6">
    <location>
        <position position="461"/>
    </location>
</feature>
<dbReference type="InterPro" id="IPR022398">
    <property type="entry name" value="Peptidase_S8_His-AS"/>
</dbReference>
<dbReference type="PROSITE" id="PS51892">
    <property type="entry name" value="SUBTILASE"/>
    <property type="match status" value="1"/>
</dbReference>
<keyword evidence="2 6" id="KW-0645">Protease</keyword>
<gene>
    <name evidence="10" type="ORF">DN051_37060</name>
</gene>
<dbReference type="InterPro" id="IPR036852">
    <property type="entry name" value="Peptidase_S8/S53_dom_sf"/>
</dbReference>
<dbReference type="PROSITE" id="PS00138">
    <property type="entry name" value="SUBTILASE_SER"/>
    <property type="match status" value="1"/>
</dbReference>